<dbReference type="CDD" id="cd01650">
    <property type="entry name" value="RT_nLTR_like"/>
    <property type="match status" value="1"/>
</dbReference>
<reference evidence="2 3" key="1">
    <citation type="journal article" date="2021" name="Sci. Rep.">
        <title>Chromosome anchoring in Senegalese sole (Solea senegalensis) reveals sex-associated markers and genome rearrangements in flatfish.</title>
        <authorList>
            <person name="Guerrero-Cozar I."/>
            <person name="Gomez-Garrido J."/>
            <person name="Berbel C."/>
            <person name="Martinez-Blanch J.F."/>
            <person name="Alioto T."/>
            <person name="Claros M.G."/>
            <person name="Gagnaire P.A."/>
            <person name="Manchado M."/>
        </authorList>
    </citation>
    <scope>NUCLEOTIDE SEQUENCE [LARGE SCALE GENOMIC DNA]</scope>
    <source>
        <strain evidence="2">Sse05_10M</strain>
    </source>
</reference>
<proteinExistence type="predicted"/>
<evidence type="ECO:0000313" key="3">
    <source>
        <dbReference type="Proteomes" id="UP000693946"/>
    </source>
</evidence>
<dbReference type="Proteomes" id="UP000693946">
    <property type="component" value="Linkage Group LG11"/>
</dbReference>
<comment type="caution">
    <text evidence="2">The sequence shown here is derived from an EMBL/GenBank/DDBJ whole genome shotgun (WGS) entry which is preliminary data.</text>
</comment>
<evidence type="ECO:0000259" key="1">
    <source>
        <dbReference type="PROSITE" id="PS50878"/>
    </source>
</evidence>
<feature type="domain" description="Reverse transcriptase" evidence="1">
    <location>
        <begin position="101"/>
        <end position="286"/>
    </location>
</feature>
<gene>
    <name evidence="2" type="ORF">JOB18_030125</name>
</gene>
<evidence type="ECO:0000313" key="2">
    <source>
        <dbReference type="EMBL" id="KAG7520476.1"/>
    </source>
</evidence>
<protein>
    <recommendedName>
        <fullName evidence="1">Reverse transcriptase domain-containing protein</fullName>
    </recommendedName>
</protein>
<accession>A0AAV6SSP0</accession>
<dbReference type="EMBL" id="JAGKHQ010000003">
    <property type="protein sequence ID" value="KAG7520476.1"/>
    <property type="molecule type" value="Genomic_DNA"/>
</dbReference>
<keyword evidence="3" id="KW-1185">Reference proteome</keyword>
<name>A0AAV6SSP0_SOLSE</name>
<dbReference type="PROSITE" id="PS50878">
    <property type="entry name" value="RT_POL"/>
    <property type="match status" value="1"/>
</dbReference>
<dbReference type="AlphaFoldDB" id="A0AAV6SSP0"/>
<dbReference type="PANTHER" id="PTHR19446">
    <property type="entry name" value="REVERSE TRANSCRIPTASES"/>
    <property type="match status" value="1"/>
</dbReference>
<dbReference type="Pfam" id="PF00078">
    <property type="entry name" value="RVT_1"/>
    <property type="match status" value="1"/>
</dbReference>
<dbReference type="InterPro" id="IPR000477">
    <property type="entry name" value="RT_dom"/>
</dbReference>
<organism evidence="2 3">
    <name type="scientific">Solea senegalensis</name>
    <name type="common">Senegalese sole</name>
    <dbReference type="NCBI Taxonomy" id="28829"/>
    <lineage>
        <taxon>Eukaryota</taxon>
        <taxon>Metazoa</taxon>
        <taxon>Chordata</taxon>
        <taxon>Craniata</taxon>
        <taxon>Vertebrata</taxon>
        <taxon>Euteleostomi</taxon>
        <taxon>Actinopterygii</taxon>
        <taxon>Neopterygii</taxon>
        <taxon>Teleostei</taxon>
        <taxon>Neoteleostei</taxon>
        <taxon>Acanthomorphata</taxon>
        <taxon>Carangaria</taxon>
        <taxon>Pleuronectiformes</taxon>
        <taxon>Pleuronectoidei</taxon>
        <taxon>Soleidae</taxon>
        <taxon>Solea</taxon>
    </lineage>
</organism>
<sequence>MATKPNEIAGTFAEFYKSLYKKTDTCDDDAKLWEYLIHIKLTELTHSTAEELDQPIQELEIKQVISTLKNSKSPGPDGFVNEFYKTFKDLLVPLLLKAYSHALESKTMAPSWNEATIVVIHKEGKDSTDCQSYRPISLLNADVRILTAILARRVNKIITQIIHPDQTGFISGRYYGYNIRRLLNIMSHQKDKKLESVIISLDAQKAFDRGSWQYLFQKLKRFKFSPNFIDWIQTLYSSPQAAVRVNGYRSERFTLQQGCRQGCSLSPLLFAISIEPLATQNITLCR</sequence>